<evidence type="ECO:0008006" key="4">
    <source>
        <dbReference type="Google" id="ProtNLM"/>
    </source>
</evidence>
<name>A0A2P5HFS5_DIAHE</name>
<dbReference type="AlphaFoldDB" id="A0A2P5HFS5"/>
<feature type="compositionally biased region" description="Polar residues" evidence="1">
    <location>
        <begin position="197"/>
        <end position="211"/>
    </location>
</feature>
<comment type="caution">
    <text evidence="2">The sequence shown here is derived from an EMBL/GenBank/DDBJ whole genome shotgun (WGS) entry which is preliminary data.</text>
</comment>
<dbReference type="OrthoDB" id="2142759at2759"/>
<dbReference type="InParanoid" id="A0A2P5HFS5"/>
<accession>A0A2P5HFS5</accession>
<keyword evidence="3" id="KW-1185">Reference proteome</keyword>
<dbReference type="Proteomes" id="UP000094444">
    <property type="component" value="Unassembled WGS sequence"/>
</dbReference>
<feature type="compositionally biased region" description="Basic residues" evidence="1">
    <location>
        <begin position="185"/>
        <end position="194"/>
    </location>
</feature>
<reference evidence="2" key="1">
    <citation type="submission" date="2017-09" db="EMBL/GenBank/DDBJ databases">
        <title>Polyketide synthases of a Diaporthe helianthi virulent isolate.</title>
        <authorList>
            <person name="Baroncelli R."/>
        </authorList>
    </citation>
    <scope>NUCLEOTIDE SEQUENCE [LARGE SCALE GENOMIC DNA]</scope>
    <source>
        <strain evidence="2">7/96</strain>
    </source>
</reference>
<organism evidence="2 3">
    <name type="scientific">Diaporthe helianthi</name>
    <dbReference type="NCBI Taxonomy" id="158607"/>
    <lineage>
        <taxon>Eukaryota</taxon>
        <taxon>Fungi</taxon>
        <taxon>Dikarya</taxon>
        <taxon>Ascomycota</taxon>
        <taxon>Pezizomycotina</taxon>
        <taxon>Sordariomycetes</taxon>
        <taxon>Sordariomycetidae</taxon>
        <taxon>Diaporthales</taxon>
        <taxon>Diaporthaceae</taxon>
        <taxon>Diaporthe</taxon>
    </lineage>
</organism>
<gene>
    <name evidence="2" type="ORF">DHEL01_v212515</name>
</gene>
<sequence>MMAGITQDQRMLAWNVQFLVSVGPVAGIYQRDDFLSIADVSHELDMCLQFPQPEGAWRAILLPIDSCRRDTRVPQSSGPDHAQAALTIDREPFILLDETDTRPFPTPATDYQTRYRYAFHSASCDNPRHHGQTGMLLGDSATPFRHPFPYADACIRQAGTPTRRHDPRYLPIKTKCADKRLRMAPLRKPRKRKHSSDSGATRSNDQSSSLVMSDVGTDIRDEEAPAQIIPPEKARQLVDKFRTNVLTRGVRCAVTGRGDSWLGMGIGGPGIEVAHIVPQCHWNTYPIDEDQRVADRDKKQELEQAWRLTWMYVLYFPRL</sequence>
<dbReference type="EMBL" id="MAVT02002692">
    <property type="protein sequence ID" value="POS69091.1"/>
    <property type="molecule type" value="Genomic_DNA"/>
</dbReference>
<proteinExistence type="predicted"/>
<evidence type="ECO:0000256" key="1">
    <source>
        <dbReference type="SAM" id="MobiDB-lite"/>
    </source>
</evidence>
<protein>
    <recommendedName>
        <fullName evidence="4">HNH nuclease domain-containing protein</fullName>
    </recommendedName>
</protein>
<evidence type="ECO:0000313" key="2">
    <source>
        <dbReference type="EMBL" id="POS69091.1"/>
    </source>
</evidence>
<feature type="region of interest" description="Disordered" evidence="1">
    <location>
        <begin position="180"/>
        <end position="212"/>
    </location>
</feature>
<evidence type="ECO:0000313" key="3">
    <source>
        <dbReference type="Proteomes" id="UP000094444"/>
    </source>
</evidence>